<dbReference type="AlphaFoldDB" id="F1YVH5"/>
<sequence>MAHPCKTLKPPAMSVLLSTFPCVFQASGGRGLIETSSRMGGNFAFGGTLPDGTHSLLTDWHTDTPPIYRYSFGPAVFDPALALFAWEGRPLHDTVYTQGPDALRRWHAAPANTPVEQHNCTAWAGFDHWNTNYYHWVAHTVPALYYFLKHAGQNDVFLLPPLTPWQEQFVTLAGLAPERRLITRHGTRYAFARVVYTDFVRGKTDFTASQTALAAYAALRRAASTTPKRGRYLFLERGEATNRRMPNEAALAEALSTLGFARVRPERLPVTQQIDLFAQADMVVGFLGAGLANVAWCQPGTLVYELVPSHHLNPCFLAMCIQGGLQYWADKVETGVAHEDHYTPANLPLPVGKIVSHAQTLLHFRQKQTG</sequence>
<keyword evidence="3" id="KW-0325">Glycoprotein</keyword>
<dbReference type="PANTHER" id="PTHR20961:SF150">
    <property type="entry name" value="GLYCOSYLTRANSFERASE FAMILY 61 PROTEIN"/>
    <property type="match status" value="1"/>
</dbReference>
<proteinExistence type="predicted"/>
<organism evidence="5 6">
    <name type="scientific">Acetobacter pomorum DM001</name>
    <dbReference type="NCBI Taxonomy" id="945681"/>
    <lineage>
        <taxon>Bacteria</taxon>
        <taxon>Pseudomonadati</taxon>
        <taxon>Pseudomonadota</taxon>
        <taxon>Alphaproteobacteria</taxon>
        <taxon>Acetobacterales</taxon>
        <taxon>Acetobacteraceae</taxon>
        <taxon>Acetobacter</taxon>
    </lineage>
</organism>
<reference evidence="5 6" key="1">
    <citation type="journal article" date="2011" name="Science">
        <title>Drosophila microbiome modulates host developmental and metabolic homeostasis via insulin signaling.</title>
        <authorList>
            <person name="Shin S.C."/>
            <person name="Kim S.H."/>
            <person name="You H."/>
            <person name="Kim B."/>
            <person name="Kim A.C."/>
            <person name="Lee K.A."/>
            <person name="Yoon J.H."/>
            <person name="Ryu J.H."/>
            <person name="Lee W.J."/>
        </authorList>
    </citation>
    <scope>NUCLEOTIDE SEQUENCE [LARGE SCALE GENOMIC DNA]</scope>
    <source>
        <strain evidence="5 6">DM001</strain>
    </source>
</reference>
<feature type="domain" description="Glycosyltransferase 61 catalytic" evidence="4">
    <location>
        <begin position="133"/>
        <end position="303"/>
    </location>
</feature>
<evidence type="ECO:0000256" key="3">
    <source>
        <dbReference type="ARBA" id="ARBA00023180"/>
    </source>
</evidence>
<evidence type="ECO:0000259" key="4">
    <source>
        <dbReference type="Pfam" id="PF04577"/>
    </source>
</evidence>
<dbReference type="InterPro" id="IPR007657">
    <property type="entry name" value="Glycosyltransferase_61"/>
</dbReference>
<accession>F1YVH5</accession>
<name>F1YVH5_9PROT</name>
<protein>
    <submittedName>
        <fullName evidence="5">Capsular Polysaccharide Biosynthesis Protein-Like Protein</fullName>
    </submittedName>
</protein>
<dbReference type="InterPro" id="IPR049625">
    <property type="entry name" value="Glyco_transf_61_cat"/>
</dbReference>
<keyword evidence="1" id="KW-0328">Glycosyltransferase</keyword>
<evidence type="ECO:0000313" key="6">
    <source>
        <dbReference type="Proteomes" id="UP000018454"/>
    </source>
</evidence>
<dbReference type="Pfam" id="PF04577">
    <property type="entry name" value="Glyco_transf_61"/>
    <property type="match status" value="1"/>
</dbReference>
<dbReference type="Proteomes" id="UP000018454">
    <property type="component" value="Unassembled WGS sequence"/>
</dbReference>
<dbReference type="EMBL" id="AEUP01000030">
    <property type="protein sequence ID" value="EGE47280.1"/>
    <property type="molecule type" value="Genomic_DNA"/>
</dbReference>
<dbReference type="GO" id="GO:0016757">
    <property type="term" value="F:glycosyltransferase activity"/>
    <property type="evidence" value="ECO:0007669"/>
    <property type="project" value="UniProtKB-KW"/>
</dbReference>
<dbReference type="PANTHER" id="PTHR20961">
    <property type="entry name" value="GLYCOSYLTRANSFERASE"/>
    <property type="match status" value="1"/>
</dbReference>
<evidence type="ECO:0000313" key="5">
    <source>
        <dbReference type="EMBL" id="EGE47280.1"/>
    </source>
</evidence>
<evidence type="ECO:0000256" key="1">
    <source>
        <dbReference type="ARBA" id="ARBA00022676"/>
    </source>
</evidence>
<comment type="caution">
    <text evidence="5">The sequence shown here is derived from an EMBL/GenBank/DDBJ whole genome shotgun (WGS) entry which is preliminary data.</text>
</comment>
<keyword evidence="2" id="KW-0808">Transferase</keyword>
<evidence type="ECO:0000256" key="2">
    <source>
        <dbReference type="ARBA" id="ARBA00022679"/>
    </source>
</evidence>
<gene>
    <name evidence="5" type="ORF">APO_1965</name>
</gene>